<dbReference type="VEuPathDB" id="MicrosporidiaDB:Eint_101450"/>
<proteinExistence type="predicted"/>
<reference evidence="2 3" key="1">
    <citation type="journal article" date="2010" name="Nat. Commun.">
        <title>The complete sequence of the smallest known nuclear genome from the microsporidian Encephalitozoon intestinalis.</title>
        <authorList>
            <person name="Corradi N."/>
            <person name="Pombert J.-F."/>
            <person name="Farinelli L."/>
            <person name="Didier E.S."/>
            <person name="Keeling P.J."/>
        </authorList>
    </citation>
    <scope>NUCLEOTIDE SEQUENCE [LARGE SCALE GENOMIC DNA]</scope>
    <source>
        <strain evidence="2 3">ATCC 50506</strain>
    </source>
</reference>
<dbReference type="EMBL" id="CP001951">
    <property type="protein sequence ID" value="ADM12470.2"/>
    <property type="molecule type" value="Genomic_DNA"/>
</dbReference>
<sequence length="470" mass="51727">MDGLSGKDKDKMSGKKEKEVGTPISAEGSNGEGEESFESDVMKHVIGAACMLSHKSSDEDVTECSEEKISTFDVYIVNEDGKVNGYELKHIGPAGGVECSNSPQSSPSNEMIRSRSFHFDRKNKGLPPQEFYRRKKSSEQLPWKINGNCSNGSKEKCEPIILEISEISDGYSVDGTDEHQDINASVCSQDTGSSKISLKCENETSNTFVDLNFSNRQETSEKSDCRGLQSDKGSQDEILLPFPSQDKDYTSSGSASPESRNGPSRNSDLEKIALSIVKITEPGESGKEKEHESDAPKAMGNIIKAIQAQESEDKLVINQKIGLNSPCPINEEKCLGEDAMMTSEDLSRELKTALLAAFIPSMETSEMSETSEKSFVETSITRNIGGKPDSTEEVEKFRTVLNIGDSVPPLLDVKDLAGKKGKDDEMIIFVEAEDIGKKRNVATRNNRVGRLVKFFESLEERNKERDPKEE</sequence>
<feature type="region of interest" description="Disordered" evidence="1">
    <location>
        <begin position="211"/>
        <end position="270"/>
    </location>
</feature>
<dbReference type="KEGG" id="ein:Eint_101450"/>
<feature type="compositionally biased region" description="Basic and acidic residues" evidence="1">
    <location>
        <begin position="1"/>
        <end position="20"/>
    </location>
</feature>
<organism evidence="2 3">
    <name type="scientific">Encephalitozoon intestinalis (strain ATCC 50506)</name>
    <name type="common">Microsporidian parasite</name>
    <name type="synonym">Septata intestinalis</name>
    <dbReference type="NCBI Taxonomy" id="876142"/>
    <lineage>
        <taxon>Eukaryota</taxon>
        <taxon>Fungi</taxon>
        <taxon>Fungi incertae sedis</taxon>
        <taxon>Microsporidia</taxon>
        <taxon>Unikaryonidae</taxon>
        <taxon>Encephalitozoon</taxon>
    </lineage>
</organism>
<feature type="region of interest" description="Disordered" evidence="1">
    <location>
        <begin position="1"/>
        <end position="37"/>
    </location>
</feature>
<reference evidence="2 3" key="2">
    <citation type="journal article" date="2012" name="Proc. Natl. Acad. Sci. U.S.A.">
        <title>Gain and loss of multiple functionally related, horizontally transferred genes in the reduced genomes of two microsporidian parasites.</title>
        <authorList>
            <person name="Pombert J.-F."/>
            <person name="Selman M."/>
            <person name="Burki F."/>
            <person name="Bardell F.T."/>
            <person name="Farinelli L."/>
            <person name="Solter L.F."/>
            <person name="Whitman D.W."/>
            <person name="Weiss L.M."/>
            <person name="Corradi N."/>
            <person name="Keeling P.J."/>
        </authorList>
    </citation>
    <scope>NUCLEOTIDE SEQUENCE [LARGE SCALE GENOMIC DNA]</scope>
    <source>
        <strain evidence="2 3">ATCC 50506</strain>
    </source>
</reference>
<dbReference type="AlphaFoldDB" id="E0S9T5"/>
<dbReference type="OrthoDB" id="2194238at2759"/>
<accession>E0S9T5</accession>
<protein>
    <submittedName>
        <fullName evidence="2">Uncharacterized protein</fullName>
    </submittedName>
</protein>
<keyword evidence="3" id="KW-1185">Reference proteome</keyword>
<feature type="compositionally biased region" description="Polar residues" evidence="1">
    <location>
        <begin position="99"/>
        <end position="111"/>
    </location>
</feature>
<dbReference type="GeneID" id="9699536"/>
<dbReference type="RefSeq" id="XP_003073830.2">
    <property type="nucleotide sequence ID" value="XM_003073784.2"/>
</dbReference>
<name>E0S9T5_ENCIT</name>
<evidence type="ECO:0000313" key="2">
    <source>
        <dbReference type="EMBL" id="ADM12470.2"/>
    </source>
</evidence>
<gene>
    <name evidence="2" type="ORF">Eint_101450</name>
</gene>
<evidence type="ECO:0000256" key="1">
    <source>
        <dbReference type="SAM" id="MobiDB-lite"/>
    </source>
</evidence>
<evidence type="ECO:0000313" key="3">
    <source>
        <dbReference type="Proteomes" id="UP000002313"/>
    </source>
</evidence>
<dbReference type="HOGENOM" id="CLU_581436_0_0_1"/>
<feature type="region of interest" description="Disordered" evidence="1">
    <location>
        <begin position="93"/>
        <end position="128"/>
    </location>
</feature>
<feature type="compositionally biased region" description="Polar residues" evidence="1">
    <location>
        <begin position="250"/>
        <end position="266"/>
    </location>
</feature>
<dbReference type="Proteomes" id="UP000002313">
    <property type="component" value="Chromosome X"/>
</dbReference>